<dbReference type="Pfam" id="PF00001">
    <property type="entry name" value="7tm_1"/>
    <property type="match status" value="1"/>
</dbReference>
<keyword evidence="10" id="KW-0807">Transducer</keyword>
<feature type="domain" description="G-protein coupled receptors family 1 profile" evidence="12">
    <location>
        <begin position="1"/>
        <end position="58"/>
    </location>
</feature>
<evidence type="ECO:0000256" key="6">
    <source>
        <dbReference type="ARBA" id="ARBA00023136"/>
    </source>
</evidence>
<dbReference type="GO" id="GO:0007204">
    <property type="term" value="P:positive regulation of cytosolic calcium ion concentration"/>
    <property type="evidence" value="ECO:0007669"/>
    <property type="project" value="TreeGrafter"/>
</dbReference>
<dbReference type="PANTHER" id="PTHR24225">
    <property type="entry name" value="CHEMOTACTIC RECEPTOR"/>
    <property type="match status" value="1"/>
</dbReference>
<keyword evidence="6" id="KW-0472">Membrane</keyword>
<evidence type="ECO:0000256" key="2">
    <source>
        <dbReference type="ARBA" id="ARBA00022475"/>
    </source>
</evidence>
<keyword evidence="9" id="KW-0325">Glycoprotein</keyword>
<dbReference type="InterPro" id="IPR017452">
    <property type="entry name" value="GPCR_Rhodpsn_7TM"/>
</dbReference>
<evidence type="ECO:0000256" key="4">
    <source>
        <dbReference type="ARBA" id="ARBA00022989"/>
    </source>
</evidence>
<protein>
    <recommendedName>
        <fullName evidence="12">G-protein coupled receptors family 1 profile domain-containing protein</fullName>
    </recommendedName>
</protein>
<reference evidence="13" key="2">
    <citation type="submission" date="2025-09" db="UniProtKB">
        <authorList>
            <consortium name="Ensembl"/>
        </authorList>
    </citation>
    <scope>IDENTIFICATION</scope>
</reference>
<dbReference type="AlphaFoldDB" id="A0A8C6WPW5"/>
<evidence type="ECO:0000256" key="7">
    <source>
        <dbReference type="ARBA" id="ARBA00023157"/>
    </source>
</evidence>
<dbReference type="GO" id="GO:0004930">
    <property type="term" value="F:G protein-coupled receptor activity"/>
    <property type="evidence" value="ECO:0007669"/>
    <property type="project" value="UniProtKB-KW"/>
</dbReference>
<proteinExistence type="inferred from homology"/>
<accession>A0A8C6WPW5</accession>
<dbReference type="GO" id="GO:0007200">
    <property type="term" value="P:phospholipase C-activating G protein-coupled receptor signaling pathway"/>
    <property type="evidence" value="ECO:0007669"/>
    <property type="project" value="TreeGrafter"/>
</dbReference>
<comment type="similarity">
    <text evidence="11">Belongs to the chemokine-like receptor (CMKLR) family.</text>
</comment>
<keyword evidence="8" id="KW-0675">Receptor</keyword>
<dbReference type="SUPFAM" id="SSF81321">
    <property type="entry name" value="Family A G protein-coupled receptor-like"/>
    <property type="match status" value="1"/>
</dbReference>
<dbReference type="PRINTS" id="PR00526">
    <property type="entry name" value="FMETLEUPHER"/>
</dbReference>
<evidence type="ECO:0000256" key="10">
    <source>
        <dbReference type="ARBA" id="ARBA00023224"/>
    </source>
</evidence>
<keyword evidence="7" id="KW-1015">Disulfide bond</keyword>
<reference evidence="13" key="1">
    <citation type="submission" date="2025-08" db="UniProtKB">
        <authorList>
            <consortium name="Ensembl"/>
        </authorList>
    </citation>
    <scope>IDENTIFICATION</scope>
</reference>
<evidence type="ECO:0000256" key="3">
    <source>
        <dbReference type="ARBA" id="ARBA00022692"/>
    </source>
</evidence>
<dbReference type="PANTHER" id="PTHR24225:SF0">
    <property type="entry name" value="N-FORMYL PEPTIDE RECEPTOR 2"/>
    <property type="match status" value="1"/>
</dbReference>
<evidence type="ECO:0000313" key="14">
    <source>
        <dbReference type="Proteomes" id="UP000694523"/>
    </source>
</evidence>
<dbReference type="GO" id="GO:0006954">
    <property type="term" value="P:inflammatory response"/>
    <property type="evidence" value="ECO:0007669"/>
    <property type="project" value="TreeGrafter"/>
</dbReference>
<evidence type="ECO:0000313" key="13">
    <source>
        <dbReference type="Ensembl" id="ENSNMLP00000023234.1"/>
    </source>
</evidence>
<evidence type="ECO:0000256" key="9">
    <source>
        <dbReference type="ARBA" id="ARBA00023180"/>
    </source>
</evidence>
<evidence type="ECO:0000256" key="1">
    <source>
        <dbReference type="ARBA" id="ARBA00004651"/>
    </source>
</evidence>
<dbReference type="InterPro" id="IPR000276">
    <property type="entry name" value="GPCR_Rhodpsn"/>
</dbReference>
<dbReference type="Proteomes" id="UP000694523">
    <property type="component" value="Unplaced"/>
</dbReference>
<comment type="subcellular location">
    <subcellularLocation>
        <location evidence="1">Cell membrane</location>
        <topology evidence="1">Multi-pass membrane protein</topology>
    </subcellularLocation>
</comment>
<sequence>MTCVLGLAGNSLSSGSHWPFGLLLCKLTYFMFNFNMYSSVFLLVLISVDRFVMVMFPVWSRNHRSPWKFLLPLFENFLGTIVQHRTYNTEFR</sequence>
<dbReference type="PROSITE" id="PS50262">
    <property type="entry name" value="G_PROTEIN_RECEP_F1_2"/>
    <property type="match status" value="1"/>
</dbReference>
<evidence type="ECO:0000256" key="8">
    <source>
        <dbReference type="ARBA" id="ARBA00023170"/>
    </source>
</evidence>
<keyword evidence="14" id="KW-1185">Reference proteome</keyword>
<dbReference type="PROSITE" id="PS00237">
    <property type="entry name" value="G_PROTEIN_RECEP_F1_1"/>
    <property type="match status" value="1"/>
</dbReference>
<evidence type="ECO:0000259" key="12">
    <source>
        <dbReference type="PROSITE" id="PS50262"/>
    </source>
</evidence>
<keyword evidence="5" id="KW-0297">G-protein coupled receptor</keyword>
<dbReference type="GO" id="GO:0004875">
    <property type="term" value="F:complement receptor activity"/>
    <property type="evidence" value="ECO:0007669"/>
    <property type="project" value="TreeGrafter"/>
</dbReference>
<keyword evidence="2" id="KW-1003">Cell membrane</keyword>
<keyword evidence="3" id="KW-0812">Transmembrane</keyword>
<organism evidence="13 14">
    <name type="scientific">Neogobius melanostomus</name>
    <name type="common">round goby</name>
    <dbReference type="NCBI Taxonomy" id="47308"/>
    <lineage>
        <taxon>Eukaryota</taxon>
        <taxon>Metazoa</taxon>
        <taxon>Chordata</taxon>
        <taxon>Craniata</taxon>
        <taxon>Vertebrata</taxon>
        <taxon>Euteleostomi</taxon>
        <taxon>Actinopterygii</taxon>
        <taxon>Neopterygii</taxon>
        <taxon>Teleostei</taxon>
        <taxon>Neoteleostei</taxon>
        <taxon>Acanthomorphata</taxon>
        <taxon>Gobiaria</taxon>
        <taxon>Gobiiformes</taxon>
        <taxon>Gobioidei</taxon>
        <taxon>Gobiidae</taxon>
        <taxon>Benthophilinae</taxon>
        <taxon>Neogobiini</taxon>
        <taxon>Neogobius</taxon>
    </lineage>
</organism>
<dbReference type="InterPro" id="IPR000826">
    <property type="entry name" value="Formyl_rcpt-rel"/>
</dbReference>
<name>A0A8C6WPW5_9GOBI</name>
<dbReference type="Ensembl" id="ENSNMLT00000026003.1">
    <property type="protein sequence ID" value="ENSNMLP00000023234.1"/>
    <property type="gene ID" value="ENSNMLG00000014971.1"/>
</dbReference>
<evidence type="ECO:0000256" key="5">
    <source>
        <dbReference type="ARBA" id="ARBA00023040"/>
    </source>
</evidence>
<dbReference type="GO" id="GO:0005886">
    <property type="term" value="C:plasma membrane"/>
    <property type="evidence" value="ECO:0007669"/>
    <property type="project" value="UniProtKB-SubCell"/>
</dbReference>
<evidence type="ECO:0000256" key="11">
    <source>
        <dbReference type="ARBA" id="ARBA00025736"/>
    </source>
</evidence>
<dbReference type="Gene3D" id="1.20.1070.10">
    <property type="entry name" value="Rhodopsin 7-helix transmembrane proteins"/>
    <property type="match status" value="1"/>
</dbReference>
<keyword evidence="4" id="KW-1133">Transmembrane helix</keyword>